<sequence>MSARAPRPSVDGPALRRATRSRASTSAAALAGLATQETLLQRIELLENTAAINLRRHAADSQAVKDRAAAAVKRAKEEQREAEEQASAWKQQAEEFKARAENLESKLAELVRRAREGQVDAQCRFAAIEQIAVDANWRPQGKKRARQDDEDAAGPSTQKQSRVQGLLPFLARAYDFSWRLTPECSQRCCLAMKADIICSRTGPLLTQILCIFSAIWAWNSSSSGPSRPSRGNRGQPVTEYYTKTFVRETNNNEGASGSGRPGTGS</sequence>
<keyword evidence="4" id="KW-1185">Reference proteome</keyword>
<evidence type="ECO:0000256" key="2">
    <source>
        <dbReference type="SAM" id="MobiDB-lite"/>
    </source>
</evidence>
<accession>A0A316U7L5</accession>
<dbReference type="GeneID" id="37016668"/>
<organism evidence="3 4">
    <name type="scientific">Pseudomicrostroma glucosiphilum</name>
    <dbReference type="NCBI Taxonomy" id="1684307"/>
    <lineage>
        <taxon>Eukaryota</taxon>
        <taxon>Fungi</taxon>
        <taxon>Dikarya</taxon>
        <taxon>Basidiomycota</taxon>
        <taxon>Ustilaginomycotina</taxon>
        <taxon>Exobasidiomycetes</taxon>
        <taxon>Microstromatales</taxon>
        <taxon>Microstromatales incertae sedis</taxon>
        <taxon>Pseudomicrostroma</taxon>
    </lineage>
</organism>
<dbReference type="Proteomes" id="UP000245942">
    <property type="component" value="Unassembled WGS sequence"/>
</dbReference>
<protein>
    <submittedName>
        <fullName evidence="3">Uncharacterized protein</fullName>
    </submittedName>
</protein>
<gene>
    <name evidence="3" type="ORF">BCV69DRAFT_312475</name>
</gene>
<name>A0A316U7L5_9BASI</name>
<evidence type="ECO:0000313" key="4">
    <source>
        <dbReference type="Proteomes" id="UP000245942"/>
    </source>
</evidence>
<feature type="region of interest" description="Disordered" evidence="2">
    <location>
        <begin position="139"/>
        <end position="160"/>
    </location>
</feature>
<dbReference type="RefSeq" id="XP_025348390.1">
    <property type="nucleotide sequence ID" value="XM_025494934.1"/>
</dbReference>
<dbReference type="EMBL" id="KZ819326">
    <property type="protein sequence ID" value="PWN21230.1"/>
    <property type="molecule type" value="Genomic_DNA"/>
</dbReference>
<keyword evidence="1" id="KW-0175">Coiled coil</keyword>
<proteinExistence type="predicted"/>
<feature type="compositionally biased region" description="Gly residues" evidence="2">
    <location>
        <begin position="256"/>
        <end position="265"/>
    </location>
</feature>
<evidence type="ECO:0000313" key="3">
    <source>
        <dbReference type="EMBL" id="PWN21230.1"/>
    </source>
</evidence>
<feature type="coiled-coil region" evidence="1">
    <location>
        <begin position="65"/>
        <end position="120"/>
    </location>
</feature>
<dbReference type="AlphaFoldDB" id="A0A316U7L5"/>
<feature type="compositionally biased region" description="Low complexity" evidence="2">
    <location>
        <begin position="220"/>
        <end position="234"/>
    </location>
</feature>
<feature type="region of interest" description="Disordered" evidence="2">
    <location>
        <begin position="220"/>
        <end position="265"/>
    </location>
</feature>
<reference evidence="3 4" key="1">
    <citation type="journal article" date="2018" name="Mol. Biol. Evol.">
        <title>Broad Genomic Sampling Reveals a Smut Pathogenic Ancestry of the Fungal Clade Ustilaginomycotina.</title>
        <authorList>
            <person name="Kijpornyongpan T."/>
            <person name="Mondo S.J."/>
            <person name="Barry K."/>
            <person name="Sandor L."/>
            <person name="Lee J."/>
            <person name="Lipzen A."/>
            <person name="Pangilinan J."/>
            <person name="LaButti K."/>
            <person name="Hainaut M."/>
            <person name="Henrissat B."/>
            <person name="Grigoriev I.V."/>
            <person name="Spatafora J.W."/>
            <person name="Aime M.C."/>
        </authorList>
    </citation>
    <scope>NUCLEOTIDE SEQUENCE [LARGE SCALE GENOMIC DNA]</scope>
    <source>
        <strain evidence="3 4">MCA 4718</strain>
    </source>
</reference>
<evidence type="ECO:0000256" key="1">
    <source>
        <dbReference type="SAM" id="Coils"/>
    </source>
</evidence>
<feature type="region of interest" description="Disordered" evidence="2">
    <location>
        <begin position="1"/>
        <end position="23"/>
    </location>
</feature>